<dbReference type="InterPro" id="IPR012748">
    <property type="entry name" value="Rieske-like_NirD"/>
</dbReference>
<dbReference type="GO" id="GO:0008942">
    <property type="term" value="F:nitrite reductase [NAD(P)H] activity"/>
    <property type="evidence" value="ECO:0007669"/>
    <property type="project" value="UniProtKB-EC"/>
</dbReference>
<dbReference type="PANTHER" id="PTHR21496:SF23">
    <property type="entry name" value="3-PHENYLPROPIONATE_CINNAMIC ACID DIOXYGENASE FERREDOXIN SUBUNIT"/>
    <property type="match status" value="1"/>
</dbReference>
<organism evidence="8 9">
    <name type="scientific">Thermobacillus xylanilyticus</name>
    <dbReference type="NCBI Taxonomy" id="76633"/>
    <lineage>
        <taxon>Bacteria</taxon>
        <taxon>Bacillati</taxon>
        <taxon>Bacillota</taxon>
        <taxon>Bacilli</taxon>
        <taxon>Bacillales</taxon>
        <taxon>Paenibacillaceae</taxon>
        <taxon>Thermobacillus</taxon>
    </lineage>
</organism>
<dbReference type="Pfam" id="PF00355">
    <property type="entry name" value="Rieske"/>
    <property type="match status" value="1"/>
</dbReference>
<evidence type="ECO:0000256" key="6">
    <source>
        <dbReference type="ARBA" id="ARBA00023063"/>
    </source>
</evidence>
<evidence type="ECO:0000313" key="8">
    <source>
        <dbReference type="EMBL" id="CAG5077115.1"/>
    </source>
</evidence>
<evidence type="ECO:0000259" key="7">
    <source>
        <dbReference type="PROSITE" id="PS51296"/>
    </source>
</evidence>
<evidence type="ECO:0000256" key="3">
    <source>
        <dbReference type="ARBA" id="ARBA00023002"/>
    </source>
</evidence>
<dbReference type="EMBL" id="CAJRAY010000005">
    <property type="protein sequence ID" value="CAG5077115.1"/>
    <property type="molecule type" value="Genomic_DNA"/>
</dbReference>
<dbReference type="EC" id="1.7.1.4" evidence="8"/>
<dbReference type="CDD" id="cd03530">
    <property type="entry name" value="Rieske_NirD_small_Bacillus"/>
    <property type="match status" value="1"/>
</dbReference>
<keyword evidence="5" id="KW-0411">Iron-sulfur</keyword>
<evidence type="ECO:0000256" key="4">
    <source>
        <dbReference type="ARBA" id="ARBA00023004"/>
    </source>
</evidence>
<keyword evidence="6" id="KW-0534">Nitrate assimilation</keyword>
<evidence type="ECO:0000256" key="5">
    <source>
        <dbReference type="ARBA" id="ARBA00023014"/>
    </source>
</evidence>
<dbReference type="RefSeq" id="WP_015255768.1">
    <property type="nucleotide sequence ID" value="NZ_CAJRAY010000005.1"/>
</dbReference>
<dbReference type="InterPro" id="IPR036922">
    <property type="entry name" value="Rieske_2Fe-2S_sf"/>
</dbReference>
<keyword evidence="9" id="KW-1185">Reference proteome</keyword>
<feature type="domain" description="Rieske" evidence="7">
    <location>
        <begin position="3"/>
        <end position="99"/>
    </location>
</feature>
<dbReference type="SUPFAM" id="SSF50022">
    <property type="entry name" value="ISP domain"/>
    <property type="match status" value="1"/>
</dbReference>
<dbReference type="Gene3D" id="2.102.10.10">
    <property type="entry name" value="Rieske [2Fe-2S] iron-sulphur domain"/>
    <property type="match status" value="1"/>
</dbReference>
<evidence type="ECO:0000256" key="2">
    <source>
        <dbReference type="ARBA" id="ARBA00022723"/>
    </source>
</evidence>
<dbReference type="PROSITE" id="PS51296">
    <property type="entry name" value="RIESKE"/>
    <property type="match status" value="1"/>
</dbReference>
<sequence>MPRYWIGNAEDIPRCGARSVFLNGRQFAVFHLSDGSFHAIENRCPHKGGPLSEGIVSGKYVFCPLHDWKIDVTDGRVQAPDRGCVRTYDVEIEGGKIYILLDEANWTEAG</sequence>
<reference evidence="8 9" key="1">
    <citation type="submission" date="2021-04" db="EMBL/GenBank/DDBJ databases">
        <authorList>
            <person name="Rakotoarivonina H."/>
        </authorList>
    </citation>
    <scope>NUCLEOTIDE SEQUENCE [LARGE SCALE GENOMIC DNA]</scope>
    <source>
        <strain evidence="8 9">XE</strain>
    </source>
</reference>
<name>A0ABM8UZL9_THEXY</name>
<keyword evidence="1" id="KW-0001">2Fe-2S</keyword>
<evidence type="ECO:0000313" key="9">
    <source>
        <dbReference type="Proteomes" id="UP000681526"/>
    </source>
</evidence>
<protein>
    <submittedName>
        <fullName evidence="8">NasE, Assimilatory nitrite reductase [NAD(P)H] small subunit, oxidoredutase</fullName>
        <ecNumber evidence="8">1.7.1.4</ecNumber>
    </submittedName>
</protein>
<accession>A0ABM8UZL9</accession>
<dbReference type="PANTHER" id="PTHR21496">
    <property type="entry name" value="FERREDOXIN-RELATED"/>
    <property type="match status" value="1"/>
</dbReference>
<keyword evidence="2" id="KW-0479">Metal-binding</keyword>
<comment type="caution">
    <text evidence="8">The sequence shown here is derived from an EMBL/GenBank/DDBJ whole genome shotgun (WGS) entry which is preliminary data.</text>
</comment>
<evidence type="ECO:0000256" key="1">
    <source>
        <dbReference type="ARBA" id="ARBA00022714"/>
    </source>
</evidence>
<gene>
    <name evidence="8" type="primary">txxe 411-nasE</name>
    <name evidence="8" type="ORF">TXXE_01175</name>
</gene>
<dbReference type="Proteomes" id="UP000681526">
    <property type="component" value="Unassembled WGS sequence"/>
</dbReference>
<dbReference type="InterPro" id="IPR017941">
    <property type="entry name" value="Rieske_2Fe-2S"/>
</dbReference>
<keyword evidence="4" id="KW-0408">Iron</keyword>
<dbReference type="NCBIfam" id="TIGR02378">
    <property type="entry name" value="nirD_assim_sml"/>
    <property type="match status" value="1"/>
</dbReference>
<proteinExistence type="predicted"/>
<keyword evidence="3 8" id="KW-0560">Oxidoreductase</keyword>